<dbReference type="PANTHER" id="PTHR30329:SF21">
    <property type="entry name" value="LIPOPROTEIN YIAD-RELATED"/>
    <property type="match status" value="1"/>
</dbReference>
<dbReference type="AlphaFoldDB" id="Q1N1L1"/>
<dbReference type="EMBL" id="AAQH01000010">
    <property type="protein sequence ID" value="EAT12039.1"/>
    <property type="molecule type" value="Genomic_DNA"/>
</dbReference>
<dbReference type="Gene3D" id="3.30.1330.60">
    <property type="entry name" value="OmpA-like domain"/>
    <property type="match status" value="1"/>
</dbReference>
<name>Q1N1L1_9GAMM</name>
<dbReference type="InterPro" id="IPR006665">
    <property type="entry name" value="OmpA-like"/>
</dbReference>
<dbReference type="OrthoDB" id="9815217at2"/>
<evidence type="ECO:0000256" key="2">
    <source>
        <dbReference type="ARBA" id="ARBA00008914"/>
    </source>
</evidence>
<evidence type="ECO:0000256" key="4">
    <source>
        <dbReference type="ARBA" id="ARBA00022692"/>
    </source>
</evidence>
<keyword evidence="5 8" id="KW-1133">Transmembrane helix</keyword>
<comment type="subcellular location">
    <subcellularLocation>
        <location evidence="1">Cell membrane</location>
        <topology evidence="1">Single-pass membrane protein</topology>
    </subcellularLocation>
</comment>
<evidence type="ECO:0000256" key="7">
    <source>
        <dbReference type="PROSITE-ProRule" id="PRU00473"/>
    </source>
</evidence>
<evidence type="ECO:0000256" key="5">
    <source>
        <dbReference type="ARBA" id="ARBA00022989"/>
    </source>
</evidence>
<evidence type="ECO:0000313" key="11">
    <source>
        <dbReference type="Proteomes" id="UP000004263"/>
    </source>
</evidence>
<dbReference type="PANTHER" id="PTHR30329">
    <property type="entry name" value="STATOR ELEMENT OF FLAGELLAR MOTOR COMPLEX"/>
    <property type="match status" value="1"/>
</dbReference>
<dbReference type="CDD" id="cd07185">
    <property type="entry name" value="OmpA_C-like"/>
    <property type="match status" value="1"/>
</dbReference>
<dbReference type="PROSITE" id="PS51123">
    <property type="entry name" value="OMPA_2"/>
    <property type="match status" value="1"/>
</dbReference>
<evidence type="ECO:0000259" key="9">
    <source>
        <dbReference type="PROSITE" id="PS51123"/>
    </source>
</evidence>
<dbReference type="Pfam" id="PF00691">
    <property type="entry name" value="OmpA"/>
    <property type="match status" value="1"/>
</dbReference>
<evidence type="ECO:0000256" key="6">
    <source>
        <dbReference type="ARBA" id="ARBA00023136"/>
    </source>
</evidence>
<comment type="similarity">
    <text evidence="2">Belongs to the MotB family.</text>
</comment>
<dbReference type="RefSeq" id="WP_007018999.1">
    <property type="nucleotide sequence ID" value="NZ_CH724120.1"/>
</dbReference>
<dbReference type="Pfam" id="PF13677">
    <property type="entry name" value="MotB_plug"/>
    <property type="match status" value="1"/>
</dbReference>
<comment type="caution">
    <text evidence="10">The sequence shown here is derived from an EMBL/GenBank/DDBJ whole genome shotgun (WGS) entry which is preliminary data.</text>
</comment>
<dbReference type="InterPro" id="IPR050330">
    <property type="entry name" value="Bact_OuterMem_StrucFunc"/>
</dbReference>
<dbReference type="SUPFAM" id="SSF103088">
    <property type="entry name" value="OmpA-like"/>
    <property type="match status" value="1"/>
</dbReference>
<gene>
    <name evidence="10" type="ORF">RED65_03335</name>
</gene>
<feature type="domain" description="OmpA-like" evidence="9">
    <location>
        <begin position="99"/>
        <end position="226"/>
    </location>
</feature>
<dbReference type="Proteomes" id="UP000004263">
    <property type="component" value="Unassembled WGS sequence"/>
</dbReference>
<organism evidence="10 11">
    <name type="scientific">Bermanella marisrubri</name>
    <dbReference type="NCBI Taxonomy" id="207949"/>
    <lineage>
        <taxon>Bacteria</taxon>
        <taxon>Pseudomonadati</taxon>
        <taxon>Pseudomonadota</taxon>
        <taxon>Gammaproteobacteria</taxon>
        <taxon>Oceanospirillales</taxon>
        <taxon>Oceanospirillaceae</taxon>
        <taxon>Bermanella</taxon>
    </lineage>
</organism>
<keyword evidence="3" id="KW-1003">Cell membrane</keyword>
<dbReference type="InterPro" id="IPR025713">
    <property type="entry name" value="MotB-like_N_dom"/>
</dbReference>
<evidence type="ECO:0000313" key="10">
    <source>
        <dbReference type="EMBL" id="EAT12039.1"/>
    </source>
</evidence>
<evidence type="ECO:0000256" key="8">
    <source>
        <dbReference type="SAM" id="Phobius"/>
    </source>
</evidence>
<evidence type="ECO:0000256" key="3">
    <source>
        <dbReference type="ARBA" id="ARBA00022475"/>
    </source>
</evidence>
<dbReference type="InterPro" id="IPR036737">
    <property type="entry name" value="OmpA-like_sf"/>
</dbReference>
<proteinExistence type="inferred from homology"/>
<evidence type="ECO:0000256" key="1">
    <source>
        <dbReference type="ARBA" id="ARBA00004162"/>
    </source>
</evidence>
<accession>Q1N1L1</accession>
<dbReference type="HOGENOM" id="CLU_016890_0_1_6"/>
<feature type="transmembrane region" description="Helical" evidence="8">
    <location>
        <begin position="21"/>
        <end position="45"/>
    </location>
</feature>
<keyword evidence="11" id="KW-1185">Reference proteome</keyword>
<keyword evidence="6 7" id="KW-0472">Membrane</keyword>
<reference evidence="10 11" key="1">
    <citation type="submission" date="2006-03" db="EMBL/GenBank/DDBJ databases">
        <authorList>
            <person name="Pinhassi J."/>
            <person name="Pedros-Alio C."/>
            <person name="Ferriera S."/>
            <person name="Johnson J."/>
            <person name="Kravitz S."/>
            <person name="Halpern A."/>
            <person name="Remington K."/>
            <person name="Beeson K."/>
            <person name="Tran B."/>
            <person name="Rogers Y.-H."/>
            <person name="Friedman R."/>
            <person name="Venter J.C."/>
        </authorList>
    </citation>
    <scope>NUCLEOTIDE SEQUENCE [LARGE SCALE GENOMIC DNA]</scope>
    <source>
        <strain evidence="10 11">RED65</strain>
    </source>
</reference>
<sequence>MSDKTYKRGLRRRRQTFDADGEGWIVTYADAITLLLAFFVMILSVSDLNQGKIESLKEGLAGVLTGEKVVTPFSDIKKELDQIINQHNMQENVSVVIDKKGVKVEFSDFSLYDSGSAAIRPQALPVLNEVTKVIESSVHKTHLVEVEGHTDDVPISTEKFPSNWELSAARASNVVKYLLGKGVKKEQLKASGYADSRPKSAPIEGQVMDAQQRAENRRVVIYVRRY</sequence>
<keyword evidence="4 8" id="KW-0812">Transmembrane</keyword>
<dbReference type="GO" id="GO:0005886">
    <property type="term" value="C:plasma membrane"/>
    <property type="evidence" value="ECO:0007669"/>
    <property type="project" value="UniProtKB-SubCell"/>
</dbReference>
<protein>
    <submittedName>
        <fullName evidence="10">Chemotaxis MotB protein</fullName>
    </submittedName>
</protein>
<dbReference type="STRING" id="207949.RED65_03335"/>